<dbReference type="FunFam" id="3.20.20.450:FF:000001">
    <property type="entry name" value="Cyclic di-GMP phosphodiesterase yahA"/>
    <property type="match status" value="1"/>
</dbReference>
<evidence type="ECO:0000256" key="10">
    <source>
        <dbReference type="SAM" id="Phobius"/>
    </source>
</evidence>
<dbReference type="SUPFAM" id="SSF55073">
    <property type="entry name" value="Nucleotide cyclase"/>
    <property type="match status" value="1"/>
</dbReference>
<evidence type="ECO:0000259" key="11">
    <source>
        <dbReference type="PROSITE" id="PS50112"/>
    </source>
</evidence>
<dbReference type="EMBL" id="AAOW01000025">
    <property type="protein sequence ID" value="EAR60057.1"/>
    <property type="molecule type" value="Genomic_DNA"/>
</dbReference>
<evidence type="ECO:0000256" key="9">
    <source>
        <dbReference type="ARBA" id="ARBA00051114"/>
    </source>
</evidence>
<gene>
    <name evidence="15" type="ORF">MED92_00805</name>
</gene>
<keyword evidence="4" id="KW-1003">Cell membrane</keyword>
<dbReference type="NCBIfam" id="TIGR00254">
    <property type="entry name" value="GGDEF"/>
    <property type="match status" value="1"/>
</dbReference>
<dbReference type="SUPFAM" id="SSF55785">
    <property type="entry name" value="PYP-like sensor domain (PAS domain)"/>
    <property type="match status" value="2"/>
</dbReference>
<dbReference type="GO" id="GO:0000155">
    <property type="term" value="F:phosphorelay sensor kinase activity"/>
    <property type="evidence" value="ECO:0007669"/>
    <property type="project" value="InterPro"/>
</dbReference>
<feature type="transmembrane region" description="Helical" evidence="10">
    <location>
        <begin position="135"/>
        <end position="155"/>
    </location>
</feature>
<dbReference type="GO" id="GO:0071111">
    <property type="term" value="F:cyclic-guanylate-specific phosphodiesterase activity"/>
    <property type="evidence" value="ECO:0007669"/>
    <property type="project" value="UniProtKB-EC"/>
</dbReference>
<dbReference type="InterPro" id="IPR052155">
    <property type="entry name" value="Biofilm_reg_signaling"/>
</dbReference>
<dbReference type="NCBIfam" id="TIGR00229">
    <property type="entry name" value="sensory_box"/>
    <property type="match status" value="2"/>
</dbReference>
<feature type="domain" description="EAL" evidence="13">
    <location>
        <begin position="632"/>
        <end position="885"/>
    </location>
</feature>
<comment type="cofactor">
    <cofactor evidence="1">
        <name>Mg(2+)</name>
        <dbReference type="ChEBI" id="CHEBI:18420"/>
    </cofactor>
</comment>
<dbReference type="InterPro" id="IPR000700">
    <property type="entry name" value="PAS-assoc_C"/>
</dbReference>
<keyword evidence="5" id="KW-0973">c-di-GMP</keyword>
<evidence type="ECO:0000256" key="7">
    <source>
        <dbReference type="ARBA" id="ARBA00022989"/>
    </source>
</evidence>
<dbReference type="InterPro" id="IPR011620">
    <property type="entry name" value="Sig_transdc_His_kinase_LytS_TM"/>
</dbReference>
<name>A0A7U8GQ82_NEPCE</name>
<dbReference type="PANTHER" id="PTHR44757">
    <property type="entry name" value="DIGUANYLATE CYCLASE DGCP"/>
    <property type="match status" value="1"/>
</dbReference>
<organism evidence="15 16">
    <name type="scientific">Neptuniibacter caesariensis</name>
    <dbReference type="NCBI Taxonomy" id="207954"/>
    <lineage>
        <taxon>Bacteria</taxon>
        <taxon>Pseudomonadati</taxon>
        <taxon>Pseudomonadota</taxon>
        <taxon>Gammaproteobacteria</taxon>
        <taxon>Oceanospirillales</taxon>
        <taxon>Oceanospirillaceae</taxon>
        <taxon>Neptuniibacter</taxon>
    </lineage>
</organism>
<evidence type="ECO:0000256" key="1">
    <source>
        <dbReference type="ARBA" id="ARBA00001946"/>
    </source>
</evidence>
<dbReference type="CDD" id="cd01948">
    <property type="entry name" value="EAL"/>
    <property type="match status" value="1"/>
</dbReference>
<dbReference type="InterPro" id="IPR029787">
    <property type="entry name" value="Nucleotide_cyclase"/>
</dbReference>
<dbReference type="InterPro" id="IPR035919">
    <property type="entry name" value="EAL_sf"/>
</dbReference>
<dbReference type="InterPro" id="IPR013656">
    <property type="entry name" value="PAS_4"/>
</dbReference>
<dbReference type="Proteomes" id="UP000002171">
    <property type="component" value="Unassembled WGS sequence"/>
</dbReference>
<keyword evidence="8 10" id="KW-0472">Membrane</keyword>
<dbReference type="PANTHER" id="PTHR44757:SF2">
    <property type="entry name" value="BIOFILM ARCHITECTURE MAINTENANCE PROTEIN MBAA"/>
    <property type="match status" value="1"/>
</dbReference>
<dbReference type="OrthoDB" id="9804951at2"/>
<dbReference type="Pfam" id="PF08448">
    <property type="entry name" value="PAS_4"/>
    <property type="match status" value="1"/>
</dbReference>
<dbReference type="Pfam" id="PF13426">
    <property type="entry name" value="PAS_9"/>
    <property type="match status" value="1"/>
</dbReference>
<dbReference type="PROSITE" id="PS50113">
    <property type="entry name" value="PAC"/>
    <property type="match status" value="1"/>
</dbReference>
<dbReference type="InterPro" id="IPR001633">
    <property type="entry name" value="EAL_dom"/>
</dbReference>
<comment type="caution">
    <text evidence="15">The sequence shown here is derived from an EMBL/GenBank/DDBJ whole genome shotgun (WGS) entry which is preliminary data.</text>
</comment>
<feature type="domain" description="PAS" evidence="11">
    <location>
        <begin position="344"/>
        <end position="387"/>
    </location>
</feature>
<feature type="transmembrane region" description="Helical" evidence="10">
    <location>
        <begin position="77"/>
        <end position="97"/>
    </location>
</feature>
<dbReference type="GO" id="GO:0005886">
    <property type="term" value="C:plasma membrane"/>
    <property type="evidence" value="ECO:0007669"/>
    <property type="project" value="UniProtKB-SubCell"/>
</dbReference>
<feature type="transmembrane region" description="Helical" evidence="10">
    <location>
        <begin position="167"/>
        <end position="186"/>
    </location>
</feature>
<dbReference type="InterPro" id="IPR000014">
    <property type="entry name" value="PAS"/>
</dbReference>
<dbReference type="Gene3D" id="3.20.20.450">
    <property type="entry name" value="EAL domain"/>
    <property type="match status" value="1"/>
</dbReference>
<evidence type="ECO:0000256" key="3">
    <source>
        <dbReference type="ARBA" id="ARBA00012282"/>
    </source>
</evidence>
<dbReference type="InterPro" id="IPR043128">
    <property type="entry name" value="Rev_trsase/Diguanyl_cyclase"/>
</dbReference>
<dbReference type="Pfam" id="PF00563">
    <property type="entry name" value="EAL"/>
    <property type="match status" value="1"/>
</dbReference>
<dbReference type="Gene3D" id="3.30.70.270">
    <property type="match status" value="1"/>
</dbReference>
<dbReference type="Gene3D" id="3.30.450.20">
    <property type="entry name" value="PAS domain"/>
    <property type="match status" value="2"/>
</dbReference>
<keyword evidence="6 10" id="KW-0812">Transmembrane</keyword>
<dbReference type="CDD" id="cd00130">
    <property type="entry name" value="PAS"/>
    <property type="match status" value="2"/>
</dbReference>
<dbReference type="InterPro" id="IPR001610">
    <property type="entry name" value="PAC"/>
</dbReference>
<dbReference type="CDD" id="cd01949">
    <property type="entry name" value="GGDEF"/>
    <property type="match status" value="1"/>
</dbReference>
<proteinExistence type="predicted"/>
<dbReference type="RefSeq" id="WP_007023014.1">
    <property type="nucleotide sequence ID" value="NZ_CH724128.1"/>
</dbReference>
<dbReference type="InterPro" id="IPR035965">
    <property type="entry name" value="PAS-like_dom_sf"/>
</dbReference>
<dbReference type="EC" id="3.1.4.52" evidence="3"/>
<dbReference type="SMART" id="SM00086">
    <property type="entry name" value="PAC"/>
    <property type="match status" value="1"/>
</dbReference>
<comment type="catalytic activity">
    <reaction evidence="9">
        <text>3',3'-c-di-GMP + H2O = 5'-phosphoguanylyl(3'-&gt;5')guanosine + H(+)</text>
        <dbReference type="Rhea" id="RHEA:24902"/>
        <dbReference type="ChEBI" id="CHEBI:15377"/>
        <dbReference type="ChEBI" id="CHEBI:15378"/>
        <dbReference type="ChEBI" id="CHEBI:58754"/>
        <dbReference type="ChEBI" id="CHEBI:58805"/>
        <dbReference type="EC" id="3.1.4.52"/>
    </reaction>
    <physiologicalReaction direction="left-to-right" evidence="9">
        <dbReference type="Rhea" id="RHEA:24903"/>
    </physiologicalReaction>
</comment>
<evidence type="ECO:0000259" key="14">
    <source>
        <dbReference type="PROSITE" id="PS50887"/>
    </source>
</evidence>
<evidence type="ECO:0000313" key="16">
    <source>
        <dbReference type="Proteomes" id="UP000002171"/>
    </source>
</evidence>
<feature type="domain" description="PAS" evidence="11">
    <location>
        <begin position="209"/>
        <end position="279"/>
    </location>
</feature>
<evidence type="ECO:0000259" key="13">
    <source>
        <dbReference type="PROSITE" id="PS50883"/>
    </source>
</evidence>
<dbReference type="InterPro" id="IPR000160">
    <property type="entry name" value="GGDEF_dom"/>
</dbReference>
<reference evidence="15 16" key="1">
    <citation type="submission" date="2006-02" db="EMBL/GenBank/DDBJ databases">
        <authorList>
            <person name="Pinhassi J."/>
            <person name="Pedros-Alio C."/>
            <person name="Ferriera S."/>
            <person name="Johnson J."/>
            <person name="Kravitz S."/>
            <person name="Halpern A."/>
            <person name="Remington K."/>
            <person name="Beeson K."/>
            <person name="Tran B."/>
            <person name="Rogers Y.-H."/>
            <person name="Friedman R."/>
            <person name="Venter J.C."/>
        </authorList>
    </citation>
    <scope>NUCLEOTIDE SEQUENCE [LARGE SCALE GENOMIC DNA]</scope>
    <source>
        <strain evidence="15 16">MED92</strain>
    </source>
</reference>
<evidence type="ECO:0000256" key="6">
    <source>
        <dbReference type="ARBA" id="ARBA00022692"/>
    </source>
</evidence>
<evidence type="ECO:0000313" key="15">
    <source>
        <dbReference type="EMBL" id="EAR60057.1"/>
    </source>
</evidence>
<dbReference type="PROSITE" id="PS50887">
    <property type="entry name" value="GGDEF"/>
    <property type="match status" value="1"/>
</dbReference>
<feature type="domain" description="GGDEF" evidence="14">
    <location>
        <begin position="486"/>
        <end position="623"/>
    </location>
</feature>
<dbReference type="Pfam" id="PF00990">
    <property type="entry name" value="GGDEF"/>
    <property type="match status" value="1"/>
</dbReference>
<dbReference type="SMART" id="SM00052">
    <property type="entry name" value="EAL"/>
    <property type="match status" value="1"/>
</dbReference>
<dbReference type="SMART" id="SM00267">
    <property type="entry name" value="GGDEF"/>
    <property type="match status" value="1"/>
</dbReference>
<dbReference type="FunFam" id="3.30.70.270:FF:000001">
    <property type="entry name" value="Diguanylate cyclase domain protein"/>
    <property type="match status" value="1"/>
</dbReference>
<dbReference type="GO" id="GO:0071732">
    <property type="term" value="P:cellular response to nitric oxide"/>
    <property type="evidence" value="ECO:0007669"/>
    <property type="project" value="UniProtKB-ARBA"/>
</dbReference>
<dbReference type="PROSITE" id="PS50883">
    <property type="entry name" value="EAL"/>
    <property type="match status" value="1"/>
</dbReference>
<comment type="subcellular location">
    <subcellularLocation>
        <location evidence="2">Cell membrane</location>
        <topology evidence="2">Multi-pass membrane protein</topology>
    </subcellularLocation>
</comment>
<dbReference type="SMART" id="SM00091">
    <property type="entry name" value="PAS"/>
    <property type="match status" value="2"/>
</dbReference>
<feature type="transmembrane region" description="Helical" evidence="10">
    <location>
        <begin position="43"/>
        <end position="65"/>
    </location>
</feature>
<evidence type="ECO:0000256" key="4">
    <source>
        <dbReference type="ARBA" id="ARBA00022475"/>
    </source>
</evidence>
<evidence type="ECO:0000256" key="5">
    <source>
        <dbReference type="ARBA" id="ARBA00022636"/>
    </source>
</evidence>
<sequence length="892" mass="99313">MSGDILLPLVNNVALLLAMGVLFDAFAFNEAKPSLPKRITSGLILGCIAIAIMSMPLSITSGVIIDTRSILLSVSGLFFGVIPTVIAASMAAVFRIMEGGQGTIAGLLIIMTSAGIGIYCYQWKQRLGHEVIKGYQLYLMGLTVHVSMMVCLLVLPYSTLGLLLSEITLPIIVIFPLATVLLGGLLSQQISRKKAEAALRESERTSNHARHRLEATFSAIPDLLFEMDIEGRYLACHASDPDDLVAKPEELIGKSVFDFIPLDEAQIIVEAIREADLKGISKGRQVTLQVGRGLREFELSVSRKHDDESSEHHFIVLSRDITERKRHERELHIAATAFDSQEGMLITDAEHRILRVNNAFTRVTGYEAEEAIGNTPAFLQSGKHSEDFYQTMMESLSKNNYWQGEVWNQRKSGEIYPQHLTITAVQTSAGEITNYVGAFTDITQRKQDEADIHQLAFYDSLTGLPNRRSLQERLDSALSSCRHTRQLGAVFFIDLDNFKNLNDTAGHDQGDKLLVEVANRLNSCVRNADMVARLGGDEFIVILENLGVDESNVLAQVKDIVAKVILTIQAPLTIGTQAYHPTCSIGIALFSEKDFSDEVMKRSDMAMYQAKSSGKNTYRFFDPVAEEALCSLARMDADLRFALSNQQLELHYQPQYRCQTLIGAEALLRWKHPDRGMVSPAEFIPLAEDTGLILPIGEWVIRQACKQLQQWQERPETAELFIAVNVSARQFCQDNFVESVRQLLNTYGVSAEKLKLELTESLVLMDVEDTIQKMQALRSYGIRFALDDFGTGYSSLSHLKRLPLDQIKIDRSFIRDVPEDQDDSEIVQAIIAMGQNLGLNVLAEGVETDEQLAFLTELDCLDIQGFLLGRPSSIDKFETTYIPANMSRLGMA</sequence>
<keyword evidence="16" id="KW-1185">Reference proteome</keyword>
<dbReference type="PROSITE" id="PS50112">
    <property type="entry name" value="PAS"/>
    <property type="match status" value="2"/>
</dbReference>
<dbReference type="AlphaFoldDB" id="A0A7U8GQ82"/>
<feature type="transmembrane region" description="Helical" evidence="10">
    <location>
        <begin position="103"/>
        <end position="123"/>
    </location>
</feature>
<keyword evidence="7 10" id="KW-1133">Transmembrane helix</keyword>
<feature type="domain" description="PAC" evidence="12">
    <location>
        <begin position="402"/>
        <end position="454"/>
    </location>
</feature>
<protein>
    <recommendedName>
        <fullName evidence="3">cyclic-guanylate-specific phosphodiesterase</fullName>
        <ecNumber evidence="3">3.1.4.52</ecNumber>
    </recommendedName>
</protein>
<dbReference type="Pfam" id="PF07694">
    <property type="entry name" value="5TM-5TMR_LYT"/>
    <property type="match status" value="1"/>
</dbReference>
<accession>A0A7U8GQ82</accession>
<evidence type="ECO:0000256" key="8">
    <source>
        <dbReference type="ARBA" id="ARBA00023136"/>
    </source>
</evidence>
<evidence type="ECO:0000259" key="12">
    <source>
        <dbReference type="PROSITE" id="PS50113"/>
    </source>
</evidence>
<dbReference type="SUPFAM" id="SSF141868">
    <property type="entry name" value="EAL domain-like"/>
    <property type="match status" value="1"/>
</dbReference>
<evidence type="ECO:0000256" key="2">
    <source>
        <dbReference type="ARBA" id="ARBA00004651"/>
    </source>
</evidence>
<dbReference type="GO" id="GO:0071555">
    <property type="term" value="P:cell wall organization"/>
    <property type="evidence" value="ECO:0007669"/>
    <property type="project" value="InterPro"/>
</dbReference>